<evidence type="ECO:0000259" key="1">
    <source>
        <dbReference type="PROSITE" id="PS51186"/>
    </source>
</evidence>
<sequence>MTFPTDVPHGGDPERAGDVDVRPLVEEDLEWLWHWNVEVVDPQWKHWDGPYFGVDDGRGFEEFAEEWRSGLMTGHRAVATVDGKRAGFVSRFEEPPAGGGWWEVGIVLFQPAVWGRGVGRRALRLWTEETFAATDAQVVTLTTWGGNGRMIHCANAVGYRECGRIPQARSWQGRRWDSVTMALLRADWTG</sequence>
<dbReference type="RefSeq" id="WP_004810109.1">
    <property type="nucleotide sequence ID" value="NZ_JH165054.1"/>
</dbReference>
<dbReference type="PROSITE" id="PS51186">
    <property type="entry name" value="GNAT"/>
    <property type="match status" value="1"/>
</dbReference>
<reference evidence="2 3" key="1">
    <citation type="submission" date="2011-06" db="EMBL/GenBank/DDBJ databases">
        <authorList>
            <person name="Muzny D."/>
            <person name="Qin X."/>
            <person name="Deng J."/>
            <person name="Jiang H."/>
            <person name="Liu Y."/>
            <person name="Qu J."/>
            <person name="Song X.-Z."/>
            <person name="Zhang L."/>
            <person name="Thornton R."/>
            <person name="Coyle M."/>
            <person name="Francisco L."/>
            <person name="Jackson L."/>
            <person name="Javaid M."/>
            <person name="Korchina V."/>
            <person name="Kovar C."/>
            <person name="Mata R."/>
            <person name="Mathew T."/>
            <person name="Ngo R."/>
            <person name="Nguyen L."/>
            <person name="Nguyen N."/>
            <person name="Okwuonu G."/>
            <person name="Ongeri F."/>
            <person name="Pham C."/>
            <person name="Simmons D."/>
            <person name="Wilczek-Boney K."/>
            <person name="Hale W."/>
            <person name="Jakkamsetti A."/>
            <person name="Pham P."/>
            <person name="Ruth R."/>
            <person name="San Lucas F."/>
            <person name="Warren J."/>
            <person name="Zhang J."/>
            <person name="Zhao Z."/>
            <person name="Zhou C."/>
            <person name="Zhu D."/>
            <person name="Lee S."/>
            <person name="Bess C."/>
            <person name="Blankenburg K."/>
            <person name="Forbes L."/>
            <person name="Fu Q."/>
            <person name="Gubbala S."/>
            <person name="Hirani K."/>
            <person name="Jayaseelan J.C."/>
            <person name="Lara F."/>
            <person name="Munidasa M."/>
            <person name="Palculict T."/>
            <person name="Patil S."/>
            <person name="Pu L.-L."/>
            <person name="Saada N."/>
            <person name="Tang L."/>
            <person name="Weissenberger G."/>
            <person name="Zhu Y."/>
            <person name="Hemphill L."/>
            <person name="Shang Y."/>
            <person name="Youmans B."/>
            <person name="Ayvaz T."/>
            <person name="Ross M."/>
            <person name="Santibanez J."/>
            <person name="Aqrawi P."/>
            <person name="Gross S."/>
            <person name="Joshi V."/>
            <person name="Fowler G."/>
            <person name="Nazareth L."/>
            <person name="Reid J."/>
            <person name="Worley K."/>
            <person name="Petrosino J."/>
            <person name="Highlander S."/>
            <person name="Gibbs R."/>
        </authorList>
    </citation>
    <scope>NUCLEOTIDE SEQUENCE [LARGE SCALE GENOMIC DNA]</scope>
    <source>
        <strain evidence="2 3">ATCC 25577</strain>
    </source>
</reference>
<organism evidence="2 3">
    <name type="scientific">Cutibacterium avidum ATCC 25577</name>
    <dbReference type="NCBI Taxonomy" id="997355"/>
    <lineage>
        <taxon>Bacteria</taxon>
        <taxon>Bacillati</taxon>
        <taxon>Actinomycetota</taxon>
        <taxon>Actinomycetes</taxon>
        <taxon>Propionibacteriales</taxon>
        <taxon>Propionibacteriaceae</taxon>
        <taxon>Cutibacterium</taxon>
    </lineage>
</organism>
<dbReference type="Pfam" id="PF13302">
    <property type="entry name" value="Acetyltransf_3"/>
    <property type="match status" value="1"/>
</dbReference>
<protein>
    <submittedName>
        <fullName evidence="2">Acetyltransferase</fullName>
        <ecNumber evidence="2">2.3.1.-</ecNumber>
    </submittedName>
</protein>
<dbReference type="PANTHER" id="PTHR43415">
    <property type="entry name" value="SPERMIDINE N(1)-ACETYLTRANSFERASE"/>
    <property type="match status" value="1"/>
</dbReference>
<feature type="domain" description="N-acetyltransferase" evidence="1">
    <location>
        <begin position="19"/>
        <end position="186"/>
    </location>
</feature>
<dbReference type="Gene3D" id="3.40.630.30">
    <property type="match status" value="1"/>
</dbReference>
<name>G4CX17_9ACTN</name>
<keyword evidence="2" id="KW-0808">Transferase</keyword>
<dbReference type="GO" id="GO:0016747">
    <property type="term" value="F:acyltransferase activity, transferring groups other than amino-acyl groups"/>
    <property type="evidence" value="ECO:0007669"/>
    <property type="project" value="InterPro"/>
</dbReference>
<dbReference type="HOGENOM" id="CLU_013985_3_2_11"/>
<dbReference type="GeneID" id="29842283"/>
<evidence type="ECO:0000313" key="3">
    <source>
        <dbReference type="Proteomes" id="UP000005332"/>
    </source>
</evidence>
<dbReference type="SUPFAM" id="SSF55729">
    <property type="entry name" value="Acyl-CoA N-acyltransferases (Nat)"/>
    <property type="match status" value="1"/>
</dbReference>
<dbReference type="PATRIC" id="fig|997355.3.peg.1053"/>
<dbReference type="PANTHER" id="PTHR43415:SF4">
    <property type="entry name" value="N-ACETYLTRANSFERASE DOMAIN-CONTAINING PROTEIN"/>
    <property type="match status" value="1"/>
</dbReference>
<dbReference type="EMBL" id="AGBA01000013">
    <property type="protein sequence ID" value="EGY77531.1"/>
    <property type="molecule type" value="Genomic_DNA"/>
</dbReference>
<keyword evidence="2" id="KW-0012">Acyltransferase</keyword>
<proteinExistence type="predicted"/>
<dbReference type="InterPro" id="IPR000182">
    <property type="entry name" value="GNAT_dom"/>
</dbReference>
<evidence type="ECO:0000313" key="2">
    <source>
        <dbReference type="EMBL" id="EGY77531.1"/>
    </source>
</evidence>
<dbReference type="AlphaFoldDB" id="G4CX17"/>
<accession>G4CX17</accession>
<dbReference type="CDD" id="cd04301">
    <property type="entry name" value="NAT_SF"/>
    <property type="match status" value="1"/>
</dbReference>
<comment type="caution">
    <text evidence="2">The sequence shown here is derived from an EMBL/GenBank/DDBJ whole genome shotgun (WGS) entry which is preliminary data.</text>
</comment>
<dbReference type="InterPro" id="IPR016181">
    <property type="entry name" value="Acyl_CoA_acyltransferase"/>
</dbReference>
<keyword evidence="3" id="KW-1185">Reference proteome</keyword>
<dbReference type="EC" id="2.3.1.-" evidence="2"/>
<gene>
    <name evidence="2" type="ORF">HMPREF9153_1074</name>
</gene>
<dbReference type="Proteomes" id="UP000005332">
    <property type="component" value="Unassembled WGS sequence"/>
</dbReference>